<dbReference type="GO" id="GO:0000155">
    <property type="term" value="F:phosphorelay sensor kinase activity"/>
    <property type="evidence" value="ECO:0007669"/>
    <property type="project" value="InterPro"/>
</dbReference>
<sequence>MLSSTKKVINKILTIYSISTLLFLITIFIIVSKWQEQEAIEKIQQSMREHKRYIIDVIKNHEIYELKNFFNDLDIEIKISHLEEILFSNFKSIDEISPQKRFFFYKDYIYYFNTVTKNEQTINLLIKKSTKKEDILLFKKKLLILLFIIFLLSLVVAYILIKTIIKPLEENAKKLDDFLKDTTHEIKAPLSIMNMSIETMEKENLNEKNLKRLNNLNFSIKTLNNIYESLVEIHFNKSNNEINIIEVDLKLLERISIFNHQLEQKNLLISLKSNKSFIKINEYKLEKIIDNLLSNITKHAKNNSEVIINLEQNRLEISNLISNKLPNNLSILFERYTKINSSNGFGVGLHIIKKICNEFDIKLDCKIIDENRIKFILIWNY</sequence>
<comment type="catalytic activity">
    <reaction evidence="1">
        <text>ATP + protein L-histidine = ADP + protein N-phospho-L-histidine.</text>
        <dbReference type="EC" id="2.7.13.3"/>
    </reaction>
</comment>
<dbReference type="Proteomes" id="UP000290378">
    <property type="component" value="Unassembled WGS sequence"/>
</dbReference>
<dbReference type="GO" id="GO:0016036">
    <property type="term" value="P:cellular response to phosphate starvation"/>
    <property type="evidence" value="ECO:0007669"/>
    <property type="project" value="TreeGrafter"/>
</dbReference>
<keyword evidence="8" id="KW-1185">Reference proteome</keyword>
<dbReference type="SUPFAM" id="SSF55874">
    <property type="entry name" value="ATPase domain of HSP90 chaperone/DNA topoisomerase II/histidine kinase"/>
    <property type="match status" value="1"/>
</dbReference>
<comment type="caution">
    <text evidence="7">The sequence shown here is derived from an EMBL/GenBank/DDBJ whole genome shotgun (WGS) entry which is preliminary data.</text>
</comment>
<dbReference type="RefSeq" id="WP_129014243.1">
    <property type="nucleotide sequence ID" value="NZ_CBCSEI010000013.1"/>
</dbReference>
<gene>
    <name evidence="7" type="ORF">CP963_10985</name>
</gene>
<evidence type="ECO:0000313" key="7">
    <source>
        <dbReference type="EMBL" id="RXI38922.1"/>
    </source>
</evidence>
<evidence type="ECO:0000256" key="3">
    <source>
        <dbReference type="ARBA" id="ARBA00022553"/>
    </source>
</evidence>
<organism evidence="7 8">
    <name type="scientific">Arcobacter cloacae</name>
    <dbReference type="NCBI Taxonomy" id="1054034"/>
    <lineage>
        <taxon>Bacteria</taxon>
        <taxon>Pseudomonadati</taxon>
        <taxon>Campylobacterota</taxon>
        <taxon>Epsilonproteobacteria</taxon>
        <taxon>Campylobacterales</taxon>
        <taxon>Arcobacteraceae</taxon>
        <taxon>Arcobacter</taxon>
    </lineage>
</organism>
<dbReference type="InterPro" id="IPR050351">
    <property type="entry name" value="BphY/WalK/GraS-like"/>
</dbReference>
<dbReference type="PANTHER" id="PTHR45453">
    <property type="entry name" value="PHOSPHATE REGULON SENSOR PROTEIN PHOR"/>
    <property type="match status" value="1"/>
</dbReference>
<dbReference type="EC" id="2.7.13.3" evidence="2"/>
<keyword evidence="4" id="KW-0808">Transferase</keyword>
<dbReference type="Pfam" id="PF02518">
    <property type="entry name" value="HATPase_c"/>
    <property type="match status" value="1"/>
</dbReference>
<protein>
    <recommendedName>
        <fullName evidence="2">histidine kinase</fullName>
        <ecNumber evidence="2">2.7.13.3</ecNumber>
    </recommendedName>
</protein>
<dbReference type="Gene3D" id="3.30.565.10">
    <property type="entry name" value="Histidine kinase-like ATPase, C-terminal domain"/>
    <property type="match status" value="1"/>
</dbReference>
<dbReference type="CDD" id="cd00082">
    <property type="entry name" value="HisKA"/>
    <property type="match status" value="1"/>
</dbReference>
<dbReference type="InterPro" id="IPR036097">
    <property type="entry name" value="HisK_dim/P_sf"/>
</dbReference>
<name>A0A6M8NKM1_9BACT</name>
<evidence type="ECO:0000256" key="4">
    <source>
        <dbReference type="ARBA" id="ARBA00022679"/>
    </source>
</evidence>
<evidence type="ECO:0000256" key="2">
    <source>
        <dbReference type="ARBA" id="ARBA00012438"/>
    </source>
</evidence>
<dbReference type="InterPro" id="IPR005467">
    <property type="entry name" value="His_kinase_dom"/>
</dbReference>
<dbReference type="PROSITE" id="PS50109">
    <property type="entry name" value="HIS_KIN"/>
    <property type="match status" value="1"/>
</dbReference>
<dbReference type="EMBL" id="NXII01000017">
    <property type="protein sequence ID" value="RXI38922.1"/>
    <property type="molecule type" value="Genomic_DNA"/>
</dbReference>
<dbReference type="AlphaFoldDB" id="A0A6M8NKM1"/>
<keyword evidence="3" id="KW-0597">Phosphoprotein</keyword>
<dbReference type="SUPFAM" id="SSF47384">
    <property type="entry name" value="Homodimeric domain of signal transducing histidine kinase"/>
    <property type="match status" value="1"/>
</dbReference>
<evidence type="ECO:0000313" key="8">
    <source>
        <dbReference type="Proteomes" id="UP000290378"/>
    </source>
</evidence>
<evidence type="ECO:0000256" key="6">
    <source>
        <dbReference type="ARBA" id="ARBA00023012"/>
    </source>
</evidence>
<accession>A0A6M8NKM1</accession>
<dbReference type="GO" id="GO:0005886">
    <property type="term" value="C:plasma membrane"/>
    <property type="evidence" value="ECO:0007669"/>
    <property type="project" value="TreeGrafter"/>
</dbReference>
<reference evidence="7 8" key="1">
    <citation type="submission" date="2017-09" db="EMBL/GenBank/DDBJ databases">
        <title>Genomics of the genus Arcobacter.</title>
        <authorList>
            <person name="Perez-Cataluna A."/>
            <person name="Figueras M.J."/>
            <person name="Salas-Masso N."/>
        </authorList>
    </citation>
    <scope>NUCLEOTIDE SEQUENCE [LARGE SCALE GENOMIC DNA]</scope>
    <source>
        <strain evidence="7 8">CECT 7834</strain>
    </source>
</reference>
<dbReference type="InterPro" id="IPR003594">
    <property type="entry name" value="HATPase_dom"/>
</dbReference>
<proteinExistence type="predicted"/>
<dbReference type="PANTHER" id="PTHR45453:SF1">
    <property type="entry name" value="PHOSPHATE REGULON SENSOR PROTEIN PHOR"/>
    <property type="match status" value="1"/>
</dbReference>
<evidence type="ECO:0000256" key="1">
    <source>
        <dbReference type="ARBA" id="ARBA00000085"/>
    </source>
</evidence>
<dbReference type="Gene3D" id="1.10.287.130">
    <property type="match status" value="1"/>
</dbReference>
<evidence type="ECO:0000256" key="5">
    <source>
        <dbReference type="ARBA" id="ARBA00022777"/>
    </source>
</evidence>
<keyword evidence="6" id="KW-0902">Two-component regulatory system</keyword>
<dbReference type="GO" id="GO:0004721">
    <property type="term" value="F:phosphoprotein phosphatase activity"/>
    <property type="evidence" value="ECO:0007669"/>
    <property type="project" value="TreeGrafter"/>
</dbReference>
<dbReference type="InterPro" id="IPR036890">
    <property type="entry name" value="HATPase_C_sf"/>
</dbReference>
<keyword evidence="5" id="KW-0418">Kinase</keyword>
<dbReference type="InterPro" id="IPR003661">
    <property type="entry name" value="HisK_dim/P_dom"/>
</dbReference>